<dbReference type="AlphaFoldDB" id="A0A1G9VYD4"/>
<sequence>MKLIFQDSTFSFELLRTMSYAAFGGADVGECLATAYRITEGDFESWHTEWHTTANRIQALAAESMKRGERVSAREGLLRASNYYRTAEFFPAWQS</sequence>
<proteinExistence type="predicted"/>
<dbReference type="Proteomes" id="UP000182783">
    <property type="component" value="Unassembled WGS sequence"/>
</dbReference>
<dbReference type="SUPFAM" id="SSF53474">
    <property type="entry name" value="alpha/beta-Hydrolases"/>
    <property type="match status" value="1"/>
</dbReference>
<organism evidence="1 2">
    <name type="scientific">Paenibacillus jilunlii</name>
    <dbReference type="NCBI Taxonomy" id="682956"/>
    <lineage>
        <taxon>Bacteria</taxon>
        <taxon>Bacillati</taxon>
        <taxon>Bacillota</taxon>
        <taxon>Bacilli</taxon>
        <taxon>Bacillales</taxon>
        <taxon>Paenibacillaceae</taxon>
        <taxon>Paenibacillus</taxon>
    </lineage>
</organism>
<reference evidence="1 2" key="1">
    <citation type="submission" date="2016-10" db="EMBL/GenBank/DDBJ databases">
        <authorList>
            <person name="de Groot N.N."/>
        </authorList>
    </citation>
    <scope>NUCLEOTIDE SEQUENCE [LARGE SCALE GENOMIC DNA]</scope>
    <source>
        <strain evidence="1 2">CGMCC 1.10239</strain>
    </source>
</reference>
<protein>
    <submittedName>
        <fullName evidence="1">Uncharacterized protein</fullName>
    </submittedName>
</protein>
<evidence type="ECO:0000313" key="1">
    <source>
        <dbReference type="EMBL" id="SDM77250.1"/>
    </source>
</evidence>
<accession>A0A1G9VYD4</accession>
<evidence type="ECO:0000313" key="2">
    <source>
        <dbReference type="Proteomes" id="UP000182783"/>
    </source>
</evidence>
<dbReference type="EMBL" id="FNGM01000018">
    <property type="protein sequence ID" value="SDM77250.1"/>
    <property type="molecule type" value="Genomic_DNA"/>
</dbReference>
<dbReference type="InterPro" id="IPR029058">
    <property type="entry name" value="AB_hydrolase_fold"/>
</dbReference>
<name>A0A1G9VYD4_9BACL</name>
<gene>
    <name evidence="1" type="ORF">SAMN05216191_11838</name>
</gene>
<dbReference type="Gene3D" id="1.20.1440.110">
    <property type="entry name" value="acylaminoacyl peptidase"/>
    <property type="match status" value="1"/>
</dbReference>
<dbReference type="RefSeq" id="WP_244280988.1">
    <property type="nucleotide sequence ID" value="NZ_CP048429.1"/>
</dbReference>